<dbReference type="SUPFAM" id="SSF55729">
    <property type="entry name" value="Acyl-CoA N-acyltransferases (Nat)"/>
    <property type="match status" value="1"/>
</dbReference>
<protein>
    <submittedName>
        <fullName evidence="3">GNAT family N-acetyltransferase</fullName>
    </submittedName>
</protein>
<evidence type="ECO:0000313" key="3">
    <source>
        <dbReference type="EMBL" id="HIZ53960.1"/>
    </source>
</evidence>
<dbReference type="PROSITE" id="PS51186">
    <property type="entry name" value="GNAT"/>
    <property type="match status" value="1"/>
</dbReference>
<organism evidence="3 4">
    <name type="scientific">Candidatus Enterococcus avicola</name>
    <dbReference type="NCBI Taxonomy" id="2838561"/>
    <lineage>
        <taxon>Bacteria</taxon>
        <taxon>Bacillati</taxon>
        <taxon>Bacillota</taxon>
        <taxon>Bacilli</taxon>
        <taxon>Lactobacillales</taxon>
        <taxon>Enterococcaceae</taxon>
        <taxon>Enterococcus</taxon>
    </lineage>
</organism>
<dbReference type="InterPro" id="IPR050769">
    <property type="entry name" value="NAT_camello-type"/>
</dbReference>
<dbReference type="AlphaFoldDB" id="A0A9D2F7L9"/>
<evidence type="ECO:0000256" key="1">
    <source>
        <dbReference type="ARBA" id="ARBA00022679"/>
    </source>
</evidence>
<dbReference type="Pfam" id="PF00583">
    <property type="entry name" value="Acetyltransf_1"/>
    <property type="match status" value="1"/>
</dbReference>
<evidence type="ECO:0000313" key="4">
    <source>
        <dbReference type="Proteomes" id="UP000824063"/>
    </source>
</evidence>
<dbReference type="CDD" id="cd04301">
    <property type="entry name" value="NAT_SF"/>
    <property type="match status" value="1"/>
</dbReference>
<evidence type="ECO:0000259" key="2">
    <source>
        <dbReference type="PROSITE" id="PS51186"/>
    </source>
</evidence>
<dbReference type="GO" id="GO:0008080">
    <property type="term" value="F:N-acetyltransferase activity"/>
    <property type="evidence" value="ECO:0007669"/>
    <property type="project" value="InterPro"/>
</dbReference>
<dbReference type="PANTHER" id="PTHR13947:SF37">
    <property type="entry name" value="LD18367P"/>
    <property type="match status" value="1"/>
</dbReference>
<comment type="caution">
    <text evidence="3">The sequence shown here is derived from an EMBL/GenBank/DDBJ whole genome shotgun (WGS) entry which is preliminary data.</text>
</comment>
<accession>A0A9D2F7L9</accession>
<proteinExistence type="predicted"/>
<reference evidence="3" key="1">
    <citation type="journal article" date="2021" name="PeerJ">
        <title>Extensive microbial diversity within the chicken gut microbiome revealed by metagenomics and culture.</title>
        <authorList>
            <person name="Gilroy R."/>
            <person name="Ravi A."/>
            <person name="Getino M."/>
            <person name="Pursley I."/>
            <person name="Horton D.L."/>
            <person name="Alikhan N.F."/>
            <person name="Baker D."/>
            <person name="Gharbi K."/>
            <person name="Hall N."/>
            <person name="Watson M."/>
            <person name="Adriaenssens E.M."/>
            <person name="Foster-Nyarko E."/>
            <person name="Jarju S."/>
            <person name="Secka A."/>
            <person name="Antonio M."/>
            <person name="Oren A."/>
            <person name="Chaudhuri R.R."/>
            <person name="La Ragione R."/>
            <person name="Hildebrand F."/>
            <person name="Pallen M.J."/>
        </authorList>
    </citation>
    <scope>NUCLEOTIDE SEQUENCE</scope>
    <source>
        <strain evidence="3">CHK172-16539</strain>
    </source>
</reference>
<gene>
    <name evidence="3" type="ORF">IAA20_08470</name>
</gene>
<reference evidence="3" key="2">
    <citation type="submission" date="2021-04" db="EMBL/GenBank/DDBJ databases">
        <authorList>
            <person name="Gilroy R."/>
        </authorList>
    </citation>
    <scope>NUCLEOTIDE SEQUENCE</scope>
    <source>
        <strain evidence="3">CHK172-16539</strain>
    </source>
</reference>
<dbReference type="InterPro" id="IPR000182">
    <property type="entry name" value="GNAT_dom"/>
</dbReference>
<dbReference type="PANTHER" id="PTHR13947">
    <property type="entry name" value="GNAT FAMILY N-ACETYLTRANSFERASE"/>
    <property type="match status" value="1"/>
</dbReference>
<sequence>MCKFKWRKQVLSEDWPLLLEADPSKGMVEIYLEQSDILEVREQKELIGILVLKSNDIQTSEIMNLSVREDCRQKGIGRKLIEQALAFGRTKNDRKIMIATGTTSLSALLLYQKCGFRVEAVERDYFTQHYAEILIENGVVLRDRLILSQEI</sequence>
<name>A0A9D2F7L9_9ENTE</name>
<dbReference type="InterPro" id="IPR016181">
    <property type="entry name" value="Acyl_CoA_acyltransferase"/>
</dbReference>
<feature type="domain" description="N-acetyltransferase" evidence="2">
    <location>
        <begin position="1"/>
        <end position="146"/>
    </location>
</feature>
<dbReference type="Gene3D" id="3.40.630.30">
    <property type="match status" value="1"/>
</dbReference>
<keyword evidence="1" id="KW-0808">Transferase</keyword>
<dbReference type="EMBL" id="DXBN01000197">
    <property type="protein sequence ID" value="HIZ53960.1"/>
    <property type="molecule type" value="Genomic_DNA"/>
</dbReference>
<dbReference type="Proteomes" id="UP000824063">
    <property type="component" value="Unassembled WGS sequence"/>
</dbReference>